<feature type="transmembrane region" description="Helical" evidence="6">
    <location>
        <begin position="736"/>
        <end position="761"/>
    </location>
</feature>
<feature type="transmembrane region" description="Helical" evidence="6">
    <location>
        <begin position="341"/>
        <end position="361"/>
    </location>
</feature>
<dbReference type="AlphaFoldDB" id="A0A833M8E0"/>
<feature type="transmembrane region" description="Helical" evidence="6">
    <location>
        <begin position="696"/>
        <end position="724"/>
    </location>
</feature>
<evidence type="ECO:0000256" key="6">
    <source>
        <dbReference type="SAM" id="Phobius"/>
    </source>
</evidence>
<dbReference type="Proteomes" id="UP000465601">
    <property type="component" value="Unassembled WGS sequence"/>
</dbReference>
<dbReference type="InterPro" id="IPR038766">
    <property type="entry name" value="Membrane_comp_ABC_pdt"/>
</dbReference>
<evidence type="ECO:0000313" key="9">
    <source>
        <dbReference type="Proteomes" id="UP000465601"/>
    </source>
</evidence>
<comment type="subcellular location">
    <subcellularLocation>
        <location evidence="1">Cell membrane</location>
        <topology evidence="1">Multi-pass membrane protein</topology>
    </subcellularLocation>
</comment>
<dbReference type="RefSeq" id="WP_151867197.1">
    <property type="nucleotide sequence ID" value="NZ_WBZB01000065.1"/>
</dbReference>
<keyword evidence="4 6" id="KW-1133">Transmembrane helix</keyword>
<keyword evidence="2" id="KW-1003">Cell membrane</keyword>
<sequence>MYLKIIKNDILRRKGITLITMLFVATAAMLVSLAAILMVNLTGSIDTLMTKAKTPHFMQMHSGVIDINRLTVFAEENGNVDDFQVLEFLNVDGDSIIFDKGSLRGNLQDNGLSVQSKNFDFLLDLEGNIIKVDDGEIYIPICYMKDNTTKVGEKVVILGKEFTIAGFLRDSQMNSSLSSSKRFLISQKDYNEIKSHGTNEYLIQFRLKDMSGIGAFETAYASAGLEGNGPTITYRLFKLINAVSDGLMIAVILLISFLIVAIAFMCIRFTLLAKIEDDYREIGVMKAIGLRISDIKRIYIAKYAAIGGVGCTLGFTLSLLFRGLLLENIKLFMGEGENSYLALPFGIVGVLLVFFAIILHVRRVLKPFSKISATEAIRFGTSQDKTAVTKGFSLWRNRFFNTNVFLGIKDVLVRKGLYTTMLLVLILSVFIIIVPQNLYTTISSKSFITYRGIGSSHIRIDIQQTDNISHKAAKLIESIKGDKDFSKHAVLITKTFQIKTEEGLEESIKIELGDHSIFPVEYSQGTVPIAEDEIALSSINAEELGKEVGDVMTILIDGMEKNLIVRGIYSDITNGGKTAKAVLKDHSDNIMWYVIYGELHDKSLASGKVNEYAEAFKFAKVSEIDEYITQTFGSTMSSVEKASYAAIIIALMITILVTLLFMKMLIAKDRYSIAVMKALGFSNRDISLQYLSRSGLVLTVGVALGILMANTLGETLAGMVISGFGASSFQFEVNPFSAYILCPLLMIVSVMITTMIATSVARQIKITESIKE</sequence>
<proteinExistence type="predicted"/>
<dbReference type="EMBL" id="WBZB01000065">
    <property type="protein sequence ID" value="KAB3525511.1"/>
    <property type="molecule type" value="Genomic_DNA"/>
</dbReference>
<dbReference type="PANTHER" id="PTHR30287:SF2">
    <property type="entry name" value="BLL1001 PROTEIN"/>
    <property type="match status" value="1"/>
</dbReference>
<evidence type="ECO:0000259" key="7">
    <source>
        <dbReference type="Pfam" id="PF02687"/>
    </source>
</evidence>
<dbReference type="GO" id="GO:0005886">
    <property type="term" value="C:plasma membrane"/>
    <property type="evidence" value="ECO:0007669"/>
    <property type="project" value="UniProtKB-SubCell"/>
</dbReference>
<evidence type="ECO:0000256" key="5">
    <source>
        <dbReference type="ARBA" id="ARBA00023136"/>
    </source>
</evidence>
<reference evidence="8 9" key="1">
    <citation type="submission" date="2019-10" db="EMBL/GenBank/DDBJ databases">
        <title>Alkaliphilus serpentinus sp. nov. and Alkaliphilus pronyensis sp. nov., two novel anaerobic alkaliphilic species isolated from the serpentinized-hosted hydrothermal field of the Prony Bay (New Caledonia).</title>
        <authorList>
            <person name="Postec A."/>
        </authorList>
    </citation>
    <scope>NUCLEOTIDE SEQUENCE [LARGE SCALE GENOMIC DNA]</scope>
    <source>
        <strain evidence="8 9">LacT</strain>
    </source>
</reference>
<dbReference type="Pfam" id="PF02687">
    <property type="entry name" value="FtsX"/>
    <property type="match status" value="2"/>
</dbReference>
<feature type="domain" description="ABC3 transporter permease C-terminal" evidence="7">
    <location>
        <begin position="254"/>
        <end position="359"/>
    </location>
</feature>
<protein>
    <submittedName>
        <fullName evidence="8">ABC transporter permease</fullName>
    </submittedName>
</protein>
<dbReference type="PANTHER" id="PTHR30287">
    <property type="entry name" value="MEMBRANE COMPONENT OF PREDICTED ABC SUPERFAMILY METABOLITE UPTAKE TRANSPORTER"/>
    <property type="match status" value="1"/>
</dbReference>
<feature type="transmembrane region" description="Helical" evidence="6">
    <location>
        <begin position="21"/>
        <end position="41"/>
    </location>
</feature>
<feature type="transmembrane region" description="Helical" evidence="6">
    <location>
        <begin position="247"/>
        <end position="271"/>
    </location>
</feature>
<keyword evidence="3 6" id="KW-0812">Transmembrane</keyword>
<evidence type="ECO:0000256" key="1">
    <source>
        <dbReference type="ARBA" id="ARBA00004651"/>
    </source>
</evidence>
<dbReference type="OrthoDB" id="9766372at2"/>
<organism evidence="8 9">
    <name type="scientific">Alkaliphilus serpentinus</name>
    <dbReference type="NCBI Taxonomy" id="1482731"/>
    <lineage>
        <taxon>Bacteria</taxon>
        <taxon>Bacillati</taxon>
        <taxon>Bacillota</taxon>
        <taxon>Clostridia</taxon>
        <taxon>Peptostreptococcales</taxon>
        <taxon>Natronincolaceae</taxon>
        <taxon>Alkaliphilus</taxon>
    </lineage>
</organism>
<evidence type="ECO:0000313" key="8">
    <source>
        <dbReference type="EMBL" id="KAB3525511.1"/>
    </source>
</evidence>
<dbReference type="InterPro" id="IPR003838">
    <property type="entry name" value="ABC3_permease_C"/>
</dbReference>
<keyword evidence="5 6" id="KW-0472">Membrane</keyword>
<name>A0A833M8E0_9FIRM</name>
<gene>
    <name evidence="8" type="ORF">F8153_15165</name>
</gene>
<keyword evidence="9" id="KW-1185">Reference proteome</keyword>
<feature type="transmembrane region" description="Helical" evidence="6">
    <location>
        <begin position="300"/>
        <end position="321"/>
    </location>
</feature>
<feature type="domain" description="ABC3 transporter permease C-terminal" evidence="7">
    <location>
        <begin position="645"/>
        <end position="765"/>
    </location>
</feature>
<evidence type="ECO:0000256" key="3">
    <source>
        <dbReference type="ARBA" id="ARBA00022692"/>
    </source>
</evidence>
<evidence type="ECO:0000256" key="2">
    <source>
        <dbReference type="ARBA" id="ARBA00022475"/>
    </source>
</evidence>
<feature type="transmembrane region" description="Helical" evidence="6">
    <location>
        <begin position="416"/>
        <end position="434"/>
    </location>
</feature>
<accession>A0A833M8E0</accession>
<feature type="transmembrane region" description="Helical" evidence="6">
    <location>
        <begin position="642"/>
        <end position="662"/>
    </location>
</feature>
<evidence type="ECO:0000256" key="4">
    <source>
        <dbReference type="ARBA" id="ARBA00022989"/>
    </source>
</evidence>
<comment type="caution">
    <text evidence="8">The sequence shown here is derived from an EMBL/GenBank/DDBJ whole genome shotgun (WGS) entry which is preliminary data.</text>
</comment>